<gene>
    <name evidence="2" type="ORF">KSP39_PZI021732</name>
</gene>
<dbReference type="PANTHER" id="PTHR11538:SF26">
    <property type="entry name" value="FERREDOXIN-FOLD ANTICODON-BINDING DOMAIN-CONTAINING PROTEIN 1"/>
    <property type="match status" value="1"/>
</dbReference>
<comment type="caution">
    <text evidence="2">The sequence shown here is derived from an EMBL/GenBank/DDBJ whole genome shotgun (WGS) entry which is preliminary data.</text>
</comment>
<dbReference type="GO" id="GO:0005737">
    <property type="term" value="C:cytoplasm"/>
    <property type="evidence" value="ECO:0007669"/>
    <property type="project" value="TreeGrafter"/>
</dbReference>
<dbReference type="GO" id="GO:0070042">
    <property type="term" value="F:rRNA (uridine-N3-)-methyltransferase activity"/>
    <property type="evidence" value="ECO:0007669"/>
    <property type="project" value="InterPro"/>
</dbReference>
<dbReference type="GO" id="GO:0070475">
    <property type="term" value="P:rRNA base methylation"/>
    <property type="evidence" value="ECO:0007669"/>
    <property type="project" value="InterPro"/>
</dbReference>
<dbReference type="PANTHER" id="PTHR11538">
    <property type="entry name" value="PHENYLALANYL-TRNA SYNTHETASE"/>
    <property type="match status" value="1"/>
</dbReference>
<evidence type="ECO:0000313" key="3">
    <source>
        <dbReference type="Proteomes" id="UP001418222"/>
    </source>
</evidence>
<protein>
    <recommendedName>
        <fullName evidence="1">25S rRNA (uridine-N(3))-methyltransferase BMT5-like domain-containing protein</fullName>
    </recommendedName>
</protein>
<keyword evidence="3" id="KW-1185">Reference proteome</keyword>
<feature type="domain" description="25S rRNA (uridine-N(3))-methyltransferase BMT5-like" evidence="1">
    <location>
        <begin position="2"/>
        <end position="64"/>
    </location>
</feature>
<proteinExistence type="predicted"/>
<dbReference type="Proteomes" id="UP001418222">
    <property type="component" value="Unassembled WGS sequence"/>
</dbReference>
<evidence type="ECO:0000313" key="2">
    <source>
        <dbReference type="EMBL" id="KAK8918932.1"/>
    </source>
</evidence>
<evidence type="ECO:0000259" key="1">
    <source>
        <dbReference type="Pfam" id="PF10354"/>
    </source>
</evidence>
<sequence length="68" mass="7763">MELVLSFFENANCMLRSSSEVHVSHRTFSPFSSWKLEELASRCSLIMIRSTDFSKYDYVGYKNKSGGG</sequence>
<dbReference type="EMBL" id="JBBWWQ010000019">
    <property type="protein sequence ID" value="KAK8918932.1"/>
    <property type="molecule type" value="Genomic_DNA"/>
</dbReference>
<dbReference type="Pfam" id="PF10354">
    <property type="entry name" value="BMT5-like"/>
    <property type="match status" value="1"/>
</dbReference>
<dbReference type="AlphaFoldDB" id="A0AAP0FWF3"/>
<organism evidence="2 3">
    <name type="scientific">Platanthera zijinensis</name>
    <dbReference type="NCBI Taxonomy" id="2320716"/>
    <lineage>
        <taxon>Eukaryota</taxon>
        <taxon>Viridiplantae</taxon>
        <taxon>Streptophyta</taxon>
        <taxon>Embryophyta</taxon>
        <taxon>Tracheophyta</taxon>
        <taxon>Spermatophyta</taxon>
        <taxon>Magnoliopsida</taxon>
        <taxon>Liliopsida</taxon>
        <taxon>Asparagales</taxon>
        <taxon>Orchidaceae</taxon>
        <taxon>Orchidoideae</taxon>
        <taxon>Orchideae</taxon>
        <taxon>Orchidinae</taxon>
        <taxon>Platanthera</taxon>
    </lineage>
</organism>
<dbReference type="InterPro" id="IPR019446">
    <property type="entry name" value="BMT5-like"/>
</dbReference>
<accession>A0AAP0FWF3</accession>
<name>A0AAP0FWF3_9ASPA</name>
<reference evidence="2 3" key="1">
    <citation type="journal article" date="2022" name="Nat. Plants">
        <title>Genomes of leafy and leafless Platanthera orchids illuminate the evolution of mycoheterotrophy.</title>
        <authorList>
            <person name="Li M.H."/>
            <person name="Liu K.W."/>
            <person name="Li Z."/>
            <person name="Lu H.C."/>
            <person name="Ye Q.L."/>
            <person name="Zhang D."/>
            <person name="Wang J.Y."/>
            <person name="Li Y.F."/>
            <person name="Zhong Z.M."/>
            <person name="Liu X."/>
            <person name="Yu X."/>
            <person name="Liu D.K."/>
            <person name="Tu X.D."/>
            <person name="Liu B."/>
            <person name="Hao Y."/>
            <person name="Liao X.Y."/>
            <person name="Jiang Y.T."/>
            <person name="Sun W.H."/>
            <person name="Chen J."/>
            <person name="Chen Y.Q."/>
            <person name="Ai Y."/>
            <person name="Zhai J.W."/>
            <person name="Wu S.S."/>
            <person name="Zhou Z."/>
            <person name="Hsiao Y.Y."/>
            <person name="Wu W.L."/>
            <person name="Chen Y.Y."/>
            <person name="Lin Y.F."/>
            <person name="Hsu J.L."/>
            <person name="Li C.Y."/>
            <person name="Wang Z.W."/>
            <person name="Zhao X."/>
            <person name="Zhong W.Y."/>
            <person name="Ma X.K."/>
            <person name="Ma L."/>
            <person name="Huang J."/>
            <person name="Chen G.Z."/>
            <person name="Huang M.Z."/>
            <person name="Huang L."/>
            <person name="Peng D.H."/>
            <person name="Luo Y.B."/>
            <person name="Zou S.Q."/>
            <person name="Chen S.P."/>
            <person name="Lan S."/>
            <person name="Tsai W.C."/>
            <person name="Van de Peer Y."/>
            <person name="Liu Z.J."/>
        </authorList>
    </citation>
    <scope>NUCLEOTIDE SEQUENCE [LARGE SCALE GENOMIC DNA]</scope>
    <source>
        <strain evidence="2">Lor287</strain>
    </source>
</reference>